<dbReference type="AlphaFoldDB" id="A0A392VHW6"/>
<protein>
    <submittedName>
        <fullName evidence="1">Uncharacterized protein</fullName>
    </submittedName>
</protein>
<name>A0A392VHW6_9FABA</name>
<sequence>MVPRGSSTLLEVASTTSVTSRGVDVVVELKSAEIGVDIEC</sequence>
<reference evidence="1 2" key="1">
    <citation type="journal article" date="2018" name="Front. Plant Sci.">
        <title>Red Clover (Trifolium pratense) and Zigzag Clover (T. medium) - A Picture of Genomic Similarities and Differences.</title>
        <authorList>
            <person name="Dluhosova J."/>
            <person name="Istvanek J."/>
            <person name="Nedelnik J."/>
            <person name="Repkova J."/>
        </authorList>
    </citation>
    <scope>NUCLEOTIDE SEQUENCE [LARGE SCALE GENOMIC DNA]</scope>
    <source>
        <strain evidence="2">cv. 10/8</strain>
        <tissue evidence="1">Leaf</tissue>
    </source>
</reference>
<organism evidence="1 2">
    <name type="scientific">Trifolium medium</name>
    <dbReference type="NCBI Taxonomy" id="97028"/>
    <lineage>
        <taxon>Eukaryota</taxon>
        <taxon>Viridiplantae</taxon>
        <taxon>Streptophyta</taxon>
        <taxon>Embryophyta</taxon>
        <taxon>Tracheophyta</taxon>
        <taxon>Spermatophyta</taxon>
        <taxon>Magnoliopsida</taxon>
        <taxon>eudicotyledons</taxon>
        <taxon>Gunneridae</taxon>
        <taxon>Pentapetalae</taxon>
        <taxon>rosids</taxon>
        <taxon>fabids</taxon>
        <taxon>Fabales</taxon>
        <taxon>Fabaceae</taxon>
        <taxon>Papilionoideae</taxon>
        <taxon>50 kb inversion clade</taxon>
        <taxon>NPAAA clade</taxon>
        <taxon>Hologalegina</taxon>
        <taxon>IRL clade</taxon>
        <taxon>Trifolieae</taxon>
        <taxon>Trifolium</taxon>
    </lineage>
</organism>
<evidence type="ECO:0000313" key="1">
    <source>
        <dbReference type="EMBL" id="MCI86551.1"/>
    </source>
</evidence>
<comment type="caution">
    <text evidence="1">The sequence shown here is derived from an EMBL/GenBank/DDBJ whole genome shotgun (WGS) entry which is preliminary data.</text>
</comment>
<accession>A0A392VHW6</accession>
<dbReference type="EMBL" id="LXQA011143791">
    <property type="protein sequence ID" value="MCI86551.1"/>
    <property type="molecule type" value="Genomic_DNA"/>
</dbReference>
<keyword evidence="2" id="KW-1185">Reference proteome</keyword>
<dbReference type="Proteomes" id="UP000265520">
    <property type="component" value="Unassembled WGS sequence"/>
</dbReference>
<evidence type="ECO:0000313" key="2">
    <source>
        <dbReference type="Proteomes" id="UP000265520"/>
    </source>
</evidence>
<proteinExistence type="predicted"/>